<feature type="transmembrane region" description="Helical" evidence="11">
    <location>
        <begin position="57"/>
        <end position="76"/>
    </location>
</feature>
<feature type="transmembrane region" description="Helical" evidence="11">
    <location>
        <begin position="30"/>
        <end position="51"/>
    </location>
</feature>
<dbReference type="Gene3D" id="1.10.3730.20">
    <property type="match status" value="1"/>
</dbReference>
<organism evidence="13 14">
    <name type="scientific">Paraburkholderia metrosideri</name>
    <dbReference type="NCBI Taxonomy" id="580937"/>
    <lineage>
        <taxon>Bacteria</taxon>
        <taxon>Pseudomonadati</taxon>
        <taxon>Pseudomonadota</taxon>
        <taxon>Betaproteobacteria</taxon>
        <taxon>Burkholderiales</taxon>
        <taxon>Burkholderiaceae</taxon>
        <taxon>Paraburkholderia</taxon>
    </lineage>
</organism>
<dbReference type="Proteomes" id="UP001629432">
    <property type="component" value="Unassembled WGS sequence"/>
</dbReference>
<keyword evidence="7" id="KW-0448">Lipopolysaccharide biosynthesis</keyword>
<evidence type="ECO:0000256" key="9">
    <source>
        <dbReference type="ARBA" id="ARBA00023098"/>
    </source>
</evidence>
<keyword evidence="6 11" id="KW-0812">Transmembrane</keyword>
<feature type="transmembrane region" description="Helical" evidence="11">
    <location>
        <begin position="88"/>
        <end position="109"/>
    </location>
</feature>
<keyword evidence="14" id="KW-1185">Reference proteome</keyword>
<comment type="subcellular location">
    <subcellularLocation>
        <location evidence="1">Cell membrane</location>
        <topology evidence="1">Multi-pass membrane protein</topology>
    </subcellularLocation>
</comment>
<proteinExistence type="predicted"/>
<feature type="transmembrane region" description="Helical" evidence="11">
    <location>
        <begin position="265"/>
        <end position="291"/>
    </location>
</feature>
<gene>
    <name evidence="13" type="ORF">PQQ63_22085</name>
</gene>
<name>A0ABW9DXI0_9BURK</name>
<evidence type="ECO:0000256" key="6">
    <source>
        <dbReference type="ARBA" id="ARBA00022692"/>
    </source>
</evidence>
<evidence type="ECO:0000256" key="3">
    <source>
        <dbReference type="ARBA" id="ARBA00022516"/>
    </source>
</evidence>
<feature type="transmembrane region" description="Helical" evidence="11">
    <location>
        <begin position="170"/>
        <end position="191"/>
    </location>
</feature>
<feature type="transmembrane region" description="Helical" evidence="11">
    <location>
        <begin position="6"/>
        <end position="23"/>
    </location>
</feature>
<sequence length="296" mass="30804">MLSYTGGLVLLAAVLHASWNAMLHGNRDRFLSMTWMSIAIAAVSTVVILFTPLPAGAAWPYIVTSGLVHIVYNVTLVRSYRRNDLAQAYPIARGSSPLLVTLGAALFAHEAIGPMHALGIAMISGGIIAIALEGRHVSRAGALAALTTGATIALYTVIDGIGVRLSGGEALAYTAWMFLFYWLMPVLFVATRGLAALWAPARAAPMAIGSSLVGGLVSIAAYGIVIWALQSGAMGAVSALRETSVVFAALIGRMLLRETVSGKRWLACVIVAGGAVCLGACGSLDLSAFFAHSKFS</sequence>
<feature type="transmembrane region" description="Helical" evidence="11">
    <location>
        <begin position="235"/>
        <end position="256"/>
    </location>
</feature>
<keyword evidence="9" id="KW-0443">Lipid metabolism</keyword>
<dbReference type="PANTHER" id="PTHR30561">
    <property type="entry name" value="SMR FAMILY PROTON-DEPENDENT DRUG EFFLUX TRANSPORTER SUGE"/>
    <property type="match status" value="1"/>
</dbReference>
<feature type="domain" description="EamA" evidence="12">
    <location>
        <begin position="140"/>
        <end position="278"/>
    </location>
</feature>
<evidence type="ECO:0000256" key="8">
    <source>
        <dbReference type="ARBA" id="ARBA00022989"/>
    </source>
</evidence>
<evidence type="ECO:0000259" key="12">
    <source>
        <dbReference type="Pfam" id="PF00892"/>
    </source>
</evidence>
<dbReference type="InterPro" id="IPR000390">
    <property type="entry name" value="Small_drug/metabolite_transptr"/>
</dbReference>
<evidence type="ECO:0000256" key="5">
    <source>
        <dbReference type="ARBA" id="ARBA00022556"/>
    </source>
</evidence>
<evidence type="ECO:0000256" key="10">
    <source>
        <dbReference type="ARBA" id="ARBA00023136"/>
    </source>
</evidence>
<keyword evidence="10 11" id="KW-0472">Membrane</keyword>
<feature type="transmembrane region" description="Helical" evidence="11">
    <location>
        <begin position="203"/>
        <end position="229"/>
    </location>
</feature>
<dbReference type="RefSeq" id="WP_408338074.1">
    <property type="nucleotide sequence ID" value="NZ_JAQQCF010000020.1"/>
</dbReference>
<dbReference type="PANTHER" id="PTHR30561:SF9">
    <property type="entry name" value="4-AMINO-4-DEOXY-L-ARABINOSE-PHOSPHOUNDECAPRENOL FLIPPASE SUBUNIT ARNF-RELATED"/>
    <property type="match status" value="1"/>
</dbReference>
<feature type="transmembrane region" description="Helical" evidence="11">
    <location>
        <begin position="115"/>
        <end position="133"/>
    </location>
</feature>
<evidence type="ECO:0000256" key="4">
    <source>
        <dbReference type="ARBA" id="ARBA00022519"/>
    </source>
</evidence>
<reference evidence="13 14" key="1">
    <citation type="journal article" date="2024" name="Chem. Sci.">
        <title>Discovery of megapolipeptins by genome mining of a Burkholderiales bacteria collection.</title>
        <authorList>
            <person name="Paulo B.S."/>
            <person name="Recchia M.J.J."/>
            <person name="Lee S."/>
            <person name="Fergusson C.H."/>
            <person name="Romanowski S.B."/>
            <person name="Hernandez A."/>
            <person name="Krull N."/>
            <person name="Liu D.Y."/>
            <person name="Cavanagh H."/>
            <person name="Bos A."/>
            <person name="Gray C.A."/>
            <person name="Murphy B.T."/>
            <person name="Linington R.G."/>
            <person name="Eustaquio A.S."/>
        </authorList>
    </citation>
    <scope>NUCLEOTIDE SEQUENCE [LARGE SCALE GENOMIC DNA]</scope>
    <source>
        <strain evidence="13 14">RL17-338-BIC-A</strain>
    </source>
</reference>
<keyword evidence="8 11" id="KW-1133">Transmembrane helix</keyword>
<keyword evidence="3" id="KW-0444">Lipid biosynthesis</keyword>
<evidence type="ECO:0000313" key="14">
    <source>
        <dbReference type="Proteomes" id="UP001629432"/>
    </source>
</evidence>
<feature type="transmembrane region" description="Helical" evidence="11">
    <location>
        <begin position="140"/>
        <end position="158"/>
    </location>
</feature>
<accession>A0ABW9DXI0</accession>
<dbReference type="SUPFAM" id="SSF103481">
    <property type="entry name" value="Multidrug resistance efflux transporter EmrE"/>
    <property type="match status" value="2"/>
</dbReference>
<evidence type="ECO:0000256" key="11">
    <source>
        <dbReference type="SAM" id="Phobius"/>
    </source>
</evidence>
<evidence type="ECO:0000256" key="2">
    <source>
        <dbReference type="ARBA" id="ARBA00022475"/>
    </source>
</evidence>
<keyword evidence="5" id="KW-0441">Lipid A biosynthesis</keyword>
<evidence type="ECO:0000256" key="7">
    <source>
        <dbReference type="ARBA" id="ARBA00022985"/>
    </source>
</evidence>
<keyword evidence="2" id="KW-1003">Cell membrane</keyword>
<protein>
    <submittedName>
        <fullName evidence="13">DMT family transporter</fullName>
    </submittedName>
</protein>
<dbReference type="EMBL" id="JAQQCF010000020">
    <property type="protein sequence ID" value="MFM0639382.1"/>
    <property type="molecule type" value="Genomic_DNA"/>
</dbReference>
<evidence type="ECO:0000256" key="1">
    <source>
        <dbReference type="ARBA" id="ARBA00004651"/>
    </source>
</evidence>
<dbReference type="Pfam" id="PF00892">
    <property type="entry name" value="EamA"/>
    <property type="match status" value="1"/>
</dbReference>
<keyword evidence="4" id="KW-0997">Cell inner membrane</keyword>
<evidence type="ECO:0000313" key="13">
    <source>
        <dbReference type="EMBL" id="MFM0639382.1"/>
    </source>
</evidence>
<comment type="caution">
    <text evidence="13">The sequence shown here is derived from an EMBL/GenBank/DDBJ whole genome shotgun (WGS) entry which is preliminary data.</text>
</comment>
<dbReference type="InterPro" id="IPR000620">
    <property type="entry name" value="EamA_dom"/>
</dbReference>
<dbReference type="InterPro" id="IPR037185">
    <property type="entry name" value="EmrE-like"/>
</dbReference>